<dbReference type="InterPro" id="IPR005754">
    <property type="entry name" value="Sortase"/>
</dbReference>
<dbReference type="Pfam" id="PF04203">
    <property type="entry name" value="Sortase"/>
    <property type="match status" value="1"/>
</dbReference>
<feature type="non-terminal residue" evidence="2">
    <location>
        <position position="1"/>
    </location>
</feature>
<evidence type="ECO:0000313" key="2">
    <source>
        <dbReference type="EMBL" id="CAA9400804.1"/>
    </source>
</evidence>
<dbReference type="InterPro" id="IPR023365">
    <property type="entry name" value="Sortase_dom-sf"/>
</dbReference>
<sequence length="164" mass="17117">GGPAAAPAGAGDAAAPAESRPTRLLVPAIGVDTGVIDLGLRPDRTMEVPADGSTAGWYVHSPTPGELGPAVLAAHVDWQGEDGVFVDLHEAEVGDAVTVQRADGRTAEFVVRRVEQYAKEEFPTQEVYADVDTAQLRLITCGGEFDTVAGSYLDNVVVYAELVA</sequence>
<dbReference type="SUPFAM" id="SSF63817">
    <property type="entry name" value="Sortase"/>
    <property type="match status" value="1"/>
</dbReference>
<gene>
    <name evidence="2" type="ORF">AVDCRST_MAG66-1435</name>
</gene>
<dbReference type="Gene3D" id="2.40.260.10">
    <property type="entry name" value="Sortase"/>
    <property type="match status" value="1"/>
</dbReference>
<dbReference type="InterPro" id="IPR042001">
    <property type="entry name" value="Sortase_F"/>
</dbReference>
<keyword evidence="1" id="KW-0378">Hydrolase</keyword>
<accession>A0A6J4P4I1</accession>
<dbReference type="EMBL" id="CADCUS010000214">
    <property type="protein sequence ID" value="CAA9400804.1"/>
    <property type="molecule type" value="Genomic_DNA"/>
</dbReference>
<dbReference type="CDD" id="cd05829">
    <property type="entry name" value="Sortase_F"/>
    <property type="match status" value="1"/>
</dbReference>
<evidence type="ECO:0000256" key="1">
    <source>
        <dbReference type="ARBA" id="ARBA00022801"/>
    </source>
</evidence>
<protein>
    <submittedName>
        <fullName evidence="2">Putative secreted protein</fullName>
    </submittedName>
</protein>
<dbReference type="GO" id="GO:0016787">
    <property type="term" value="F:hydrolase activity"/>
    <property type="evidence" value="ECO:0007669"/>
    <property type="project" value="UniProtKB-KW"/>
</dbReference>
<dbReference type="AlphaFoldDB" id="A0A6J4P4I1"/>
<proteinExistence type="predicted"/>
<dbReference type="NCBIfam" id="NF033748">
    <property type="entry name" value="class_F_sortase"/>
    <property type="match status" value="1"/>
</dbReference>
<organism evidence="2">
    <name type="scientific">uncultured Pseudonocardia sp</name>
    <dbReference type="NCBI Taxonomy" id="211455"/>
    <lineage>
        <taxon>Bacteria</taxon>
        <taxon>Bacillati</taxon>
        <taxon>Actinomycetota</taxon>
        <taxon>Actinomycetes</taxon>
        <taxon>Pseudonocardiales</taxon>
        <taxon>Pseudonocardiaceae</taxon>
        <taxon>Pseudonocardia</taxon>
        <taxon>environmental samples</taxon>
    </lineage>
</organism>
<reference evidence="2" key="1">
    <citation type="submission" date="2020-02" db="EMBL/GenBank/DDBJ databases">
        <authorList>
            <person name="Meier V. D."/>
        </authorList>
    </citation>
    <scope>NUCLEOTIDE SEQUENCE</scope>
    <source>
        <strain evidence="2">AVDCRST_MAG66</strain>
    </source>
</reference>
<name>A0A6J4P4I1_9PSEU</name>